<dbReference type="OrthoDB" id="8188218at2"/>
<feature type="chain" id="PRO_5015440903" evidence="1">
    <location>
        <begin position="20"/>
        <end position="346"/>
    </location>
</feature>
<dbReference type="Gene3D" id="3.40.190.10">
    <property type="entry name" value="Periplasmic binding protein-like II"/>
    <property type="match status" value="2"/>
</dbReference>
<dbReference type="Proteomes" id="UP000236919">
    <property type="component" value="Unassembled WGS sequence"/>
</dbReference>
<name>A0A2S4M422_9HYPH</name>
<evidence type="ECO:0000313" key="3">
    <source>
        <dbReference type="Proteomes" id="UP000236919"/>
    </source>
</evidence>
<keyword evidence="3" id="KW-1185">Reference proteome</keyword>
<dbReference type="EMBL" id="PQFZ01000012">
    <property type="protein sequence ID" value="POR49329.1"/>
    <property type="molecule type" value="Genomic_DNA"/>
</dbReference>
<feature type="signal peptide" evidence="1">
    <location>
        <begin position="1"/>
        <end position="19"/>
    </location>
</feature>
<gene>
    <name evidence="2" type="ORF">CYD53_112154</name>
</gene>
<reference evidence="2 3" key="1">
    <citation type="submission" date="2018-01" db="EMBL/GenBank/DDBJ databases">
        <title>Genomic Encyclopedia of Type Strains, Phase III (KMG-III): the genomes of soil and plant-associated and newly described type strains.</title>
        <authorList>
            <person name="Whitman W."/>
        </authorList>
    </citation>
    <scope>NUCLEOTIDE SEQUENCE [LARGE SCALE GENOMIC DNA]</scope>
    <source>
        <strain evidence="2 3">1131</strain>
    </source>
</reference>
<accession>A0A2S4M422</accession>
<keyword evidence="1" id="KW-0732">Signal</keyword>
<dbReference type="RefSeq" id="WP_103719784.1">
    <property type="nucleotide sequence ID" value="NZ_PQFZ01000012.1"/>
</dbReference>
<dbReference type="Pfam" id="PF16868">
    <property type="entry name" value="NMT1_3"/>
    <property type="match status" value="1"/>
</dbReference>
<sequence>MKILPGRFGLLLAALMALAPTFQPTGLQAQTSQANTRSIAVPSRGPAPATEQEKINAWTVGLAAGLIEGAPLRLGAEMARVVDDGPNMLVLPIVTRGATENLNALLYLRGVDTAIINTDALEEYRIQVPQIRQKITYVLNLFPSELHILVRPEIQTLQDLNGKKVNFNTLGTAAAYSGPMIFSRLGITAEKLFIPHPVALEQMRKGEIAAVVFITSKPVDAFVRGRFEPGFKFLAVPYESKFEDYYLPAMLEAREYPGLIKPNERVATIAVPTALVAFNWAQRTNRYDRVARFVDLLFSRIERLQGPGFDEKWKSINLAATVPGLTRFAAAQEWLDRRASAPRALR</sequence>
<dbReference type="PANTHER" id="PTHR42941">
    <property type="entry name" value="SLL1037 PROTEIN"/>
    <property type="match status" value="1"/>
</dbReference>
<dbReference type="SUPFAM" id="SSF53850">
    <property type="entry name" value="Periplasmic binding protein-like II"/>
    <property type="match status" value="1"/>
</dbReference>
<comment type="caution">
    <text evidence="2">The sequence shown here is derived from an EMBL/GenBank/DDBJ whole genome shotgun (WGS) entry which is preliminary data.</text>
</comment>
<dbReference type="InterPro" id="IPR011852">
    <property type="entry name" value="TRAP_TAXI"/>
</dbReference>
<evidence type="ECO:0000313" key="2">
    <source>
        <dbReference type="EMBL" id="POR49329.1"/>
    </source>
</evidence>
<proteinExistence type="predicted"/>
<protein>
    <submittedName>
        <fullName evidence="2">TRAP-type uncharacterized transport system substrate-binding protein</fullName>
    </submittedName>
</protein>
<dbReference type="AlphaFoldDB" id="A0A2S4M422"/>
<organism evidence="2 3">
    <name type="scientific">Bosea psychrotolerans</name>
    <dbReference type="NCBI Taxonomy" id="1871628"/>
    <lineage>
        <taxon>Bacteria</taxon>
        <taxon>Pseudomonadati</taxon>
        <taxon>Pseudomonadota</taxon>
        <taxon>Alphaproteobacteria</taxon>
        <taxon>Hyphomicrobiales</taxon>
        <taxon>Boseaceae</taxon>
        <taxon>Bosea</taxon>
    </lineage>
</organism>
<evidence type="ECO:0000256" key="1">
    <source>
        <dbReference type="SAM" id="SignalP"/>
    </source>
</evidence>
<dbReference type="PANTHER" id="PTHR42941:SF1">
    <property type="entry name" value="SLL1037 PROTEIN"/>
    <property type="match status" value="1"/>
</dbReference>